<reference evidence="1 2" key="1">
    <citation type="journal article" date="2024" name="G3 (Bethesda)">
        <title>Genome assembly of Hibiscus sabdariffa L. provides insights into metabolisms of medicinal natural products.</title>
        <authorList>
            <person name="Kim T."/>
        </authorList>
    </citation>
    <scope>NUCLEOTIDE SEQUENCE [LARGE SCALE GENOMIC DNA]</scope>
    <source>
        <strain evidence="1">TK-2024</strain>
        <tissue evidence="1">Old leaves</tissue>
    </source>
</reference>
<dbReference type="Proteomes" id="UP001396334">
    <property type="component" value="Unassembled WGS sequence"/>
</dbReference>
<evidence type="ECO:0000313" key="1">
    <source>
        <dbReference type="EMBL" id="KAK8485488.1"/>
    </source>
</evidence>
<dbReference type="PANTHER" id="PTHR47723:SF19">
    <property type="entry name" value="POLYNUCLEOTIDYL TRANSFERASE, RIBONUCLEASE H-LIKE SUPERFAMILY PROTEIN"/>
    <property type="match status" value="1"/>
</dbReference>
<dbReference type="InterPro" id="IPR053151">
    <property type="entry name" value="RNase_H-like"/>
</dbReference>
<organism evidence="1 2">
    <name type="scientific">Hibiscus sabdariffa</name>
    <name type="common">roselle</name>
    <dbReference type="NCBI Taxonomy" id="183260"/>
    <lineage>
        <taxon>Eukaryota</taxon>
        <taxon>Viridiplantae</taxon>
        <taxon>Streptophyta</taxon>
        <taxon>Embryophyta</taxon>
        <taxon>Tracheophyta</taxon>
        <taxon>Spermatophyta</taxon>
        <taxon>Magnoliopsida</taxon>
        <taxon>eudicotyledons</taxon>
        <taxon>Gunneridae</taxon>
        <taxon>Pentapetalae</taxon>
        <taxon>rosids</taxon>
        <taxon>malvids</taxon>
        <taxon>Malvales</taxon>
        <taxon>Malvaceae</taxon>
        <taxon>Malvoideae</taxon>
        <taxon>Hibiscus</taxon>
    </lineage>
</organism>
<sequence>MVDSESEWRWSEFDGALSTNILLHIASVKPPLNSLGVDGLGWREEPLRMFLVKSSYEDRVRCLDDVVDKGWGLIHRFKGSPRTVDYEGVLLRCRCLVREVVETMVLATPTSTVASVDQCVPDRVLCWAPSTEWWVKCNMNGSFRQNPRGATCGGVLRTHESVWIVGFVKSIGMCSSLEAEL</sequence>
<dbReference type="PANTHER" id="PTHR47723">
    <property type="entry name" value="OS05G0353850 PROTEIN"/>
    <property type="match status" value="1"/>
</dbReference>
<evidence type="ECO:0000313" key="2">
    <source>
        <dbReference type="Proteomes" id="UP001396334"/>
    </source>
</evidence>
<accession>A0ABR1ZXM3</accession>
<comment type="caution">
    <text evidence="1">The sequence shown here is derived from an EMBL/GenBank/DDBJ whole genome shotgun (WGS) entry which is preliminary data.</text>
</comment>
<gene>
    <name evidence="1" type="ORF">V6N11_074100</name>
</gene>
<proteinExistence type="predicted"/>
<dbReference type="InterPro" id="IPR044730">
    <property type="entry name" value="RNase_H-like_dom_plant"/>
</dbReference>
<protein>
    <submittedName>
        <fullName evidence="1">Uncharacterized protein</fullName>
    </submittedName>
</protein>
<dbReference type="EMBL" id="JBBPBN010000499">
    <property type="protein sequence ID" value="KAK8485488.1"/>
    <property type="molecule type" value="Genomic_DNA"/>
</dbReference>
<dbReference type="CDD" id="cd06222">
    <property type="entry name" value="RNase_H_like"/>
    <property type="match status" value="1"/>
</dbReference>
<name>A0ABR1ZXM3_9ROSI</name>
<keyword evidence="2" id="KW-1185">Reference proteome</keyword>